<dbReference type="NCBIfam" id="TIGR02352">
    <property type="entry name" value="thiamin_ThiO"/>
    <property type="match status" value="1"/>
</dbReference>
<dbReference type="GO" id="GO:0009229">
    <property type="term" value="P:thiamine diphosphate biosynthetic process"/>
    <property type="evidence" value="ECO:0007669"/>
    <property type="project" value="UniProtKB-UniPathway"/>
</dbReference>
<evidence type="ECO:0000259" key="4">
    <source>
        <dbReference type="Pfam" id="PF01266"/>
    </source>
</evidence>
<proteinExistence type="predicted"/>
<feature type="domain" description="FAD dependent oxidoreductase" evidence="4">
    <location>
        <begin position="8"/>
        <end position="347"/>
    </location>
</feature>
<dbReference type="EC" id="1.4.3.19" evidence="5"/>
<keyword evidence="6" id="KW-1185">Reference proteome</keyword>
<gene>
    <name evidence="5" type="primary">thiO</name>
    <name evidence="5" type="ORF">Rifp1Sym_aq00370</name>
</gene>
<organism evidence="5 6">
    <name type="scientific">endosymbiont of Riftia pachyptila</name>
    <name type="common">vent Ph05</name>
    <dbReference type="NCBI Taxonomy" id="1048808"/>
    <lineage>
        <taxon>Bacteria</taxon>
        <taxon>Pseudomonadati</taxon>
        <taxon>Pseudomonadota</taxon>
        <taxon>Gammaproteobacteria</taxon>
        <taxon>sulfur-oxidizing symbionts</taxon>
    </lineage>
</organism>
<dbReference type="InterPro" id="IPR036188">
    <property type="entry name" value="FAD/NAD-bd_sf"/>
</dbReference>
<dbReference type="AlphaFoldDB" id="G2DBE8"/>
<dbReference type="GO" id="GO:0009228">
    <property type="term" value="P:thiamine biosynthetic process"/>
    <property type="evidence" value="ECO:0007669"/>
    <property type="project" value="UniProtKB-KW"/>
</dbReference>
<dbReference type="Gene3D" id="3.30.9.10">
    <property type="entry name" value="D-Amino Acid Oxidase, subunit A, domain 2"/>
    <property type="match status" value="1"/>
</dbReference>
<evidence type="ECO:0000313" key="5">
    <source>
        <dbReference type="EMBL" id="EGV52091.1"/>
    </source>
</evidence>
<evidence type="ECO:0000256" key="1">
    <source>
        <dbReference type="ARBA" id="ARBA00004948"/>
    </source>
</evidence>
<keyword evidence="2" id="KW-0784">Thiamine biosynthesis</keyword>
<dbReference type="Pfam" id="PF01266">
    <property type="entry name" value="DAO"/>
    <property type="match status" value="1"/>
</dbReference>
<protein>
    <submittedName>
        <fullName evidence="5">Glycine oxidase thiO</fullName>
        <ecNumber evidence="5">1.4.3.19</ecNumber>
    </submittedName>
</protein>
<name>G2DBE8_9GAMM</name>
<dbReference type="GO" id="GO:0005737">
    <property type="term" value="C:cytoplasm"/>
    <property type="evidence" value="ECO:0007669"/>
    <property type="project" value="TreeGrafter"/>
</dbReference>
<evidence type="ECO:0000313" key="6">
    <source>
        <dbReference type="Proteomes" id="UP000004491"/>
    </source>
</evidence>
<dbReference type="EMBL" id="AFOC01000017">
    <property type="protein sequence ID" value="EGV52091.1"/>
    <property type="molecule type" value="Genomic_DNA"/>
</dbReference>
<dbReference type="InterPro" id="IPR012727">
    <property type="entry name" value="Gly_oxidase_ThiO"/>
</dbReference>
<evidence type="ECO:0000256" key="3">
    <source>
        <dbReference type="ARBA" id="ARBA00023002"/>
    </source>
</evidence>
<dbReference type="GO" id="GO:0043799">
    <property type="term" value="F:glycine oxidase activity"/>
    <property type="evidence" value="ECO:0007669"/>
    <property type="project" value="UniProtKB-EC"/>
</dbReference>
<dbReference type="InterPro" id="IPR006076">
    <property type="entry name" value="FAD-dep_OxRdtase"/>
</dbReference>
<dbReference type="UniPathway" id="UPA00060"/>
<evidence type="ECO:0000256" key="2">
    <source>
        <dbReference type="ARBA" id="ARBA00022977"/>
    </source>
</evidence>
<dbReference type="GO" id="GO:0050660">
    <property type="term" value="F:flavin adenine dinucleotide binding"/>
    <property type="evidence" value="ECO:0007669"/>
    <property type="project" value="InterPro"/>
</dbReference>
<dbReference type="SUPFAM" id="SSF54373">
    <property type="entry name" value="FAD-linked reductases, C-terminal domain"/>
    <property type="match status" value="1"/>
</dbReference>
<keyword evidence="3 5" id="KW-0560">Oxidoreductase</keyword>
<dbReference type="PATRIC" id="fig|1048808.3.peg.908"/>
<reference evidence="5" key="1">
    <citation type="journal article" date="2011" name="ISME J.">
        <title>The endosymbionts of the deep-sea tubeworms Riftia pachyptila and Tevnia jerichonana share an identical physiology as revealed by proteogenomic analyses.</title>
        <authorList>
            <person name="Gardebrecht A."/>
            <person name="Markert S."/>
            <person name="Felbeck H."/>
            <person name="Thuermer A."/>
            <person name="Albrecht D."/>
            <person name="Wollherr A."/>
            <person name="Kabisch J."/>
            <person name="Lehmann R."/>
            <person name="Daniel R."/>
            <person name="Liesegang H."/>
            <person name="Hecker M."/>
            <person name="Sievert S.M."/>
            <person name="Schweder T."/>
        </authorList>
    </citation>
    <scope>NUCLEOTIDE SEQUENCE [LARGE SCALE GENOMIC DNA]</scope>
</reference>
<dbReference type="PANTHER" id="PTHR13847:SF289">
    <property type="entry name" value="GLYCINE OXIDASE"/>
    <property type="match status" value="1"/>
</dbReference>
<dbReference type="Proteomes" id="UP000004491">
    <property type="component" value="Unassembled WGS sequence"/>
</dbReference>
<accession>G2DBE8</accession>
<comment type="caution">
    <text evidence="5">The sequence shown here is derived from an EMBL/GenBank/DDBJ whole genome shotgun (WGS) entry which is preliminary data.</text>
</comment>
<dbReference type="PANTHER" id="PTHR13847">
    <property type="entry name" value="SARCOSINE DEHYDROGENASE-RELATED"/>
    <property type="match status" value="1"/>
</dbReference>
<comment type="pathway">
    <text evidence="1">Cofactor biosynthesis; thiamine diphosphate biosynthesis.</text>
</comment>
<dbReference type="Gene3D" id="3.50.50.60">
    <property type="entry name" value="FAD/NAD(P)-binding domain"/>
    <property type="match status" value="1"/>
</dbReference>
<dbReference type="SUPFAM" id="SSF51905">
    <property type="entry name" value="FAD/NAD(P)-binding domain"/>
    <property type="match status" value="1"/>
</dbReference>
<sequence length="367" mass="40058">MKAVTMSDCLIIGGGIIGMLTAHELSQAGMRITLIERRETGRESSWAGGGIVSPLYPWRYADAVTALATWSQQRYPALAAALHQESGIDPEYQRSGLLVLEVEDKTQALSWGKRHAIALHSCTADEAVSYDTGLKTGGRGGIWMPEVAQVRNPRLVKAARLAIDHNINILEEHEITELISHNGKIQGVRVGTTKIESERVIICAGAWSQKLLAETAIPPAIEPVKGQMILLKTNPGRVNRILLHNQRYLIPRLDGRVLVGSTLEHKGFDKTTTTETQKELRQFACDHYPALADAPVEHHWAGLRPGSPQGIPFIGPVPGMEGLYLNAGHYRNGVVLGPASARLMADLVLQREPILDPAPYALDAARE</sequence>